<evidence type="ECO:0000313" key="3">
    <source>
        <dbReference type="EMBL" id="KAF5359357.1"/>
    </source>
</evidence>
<proteinExistence type="predicted"/>
<comment type="caution">
    <text evidence="3">The sequence shown here is derived from an EMBL/GenBank/DDBJ whole genome shotgun (WGS) entry which is preliminary data.</text>
</comment>
<evidence type="ECO:0000313" key="4">
    <source>
        <dbReference type="Proteomes" id="UP000559027"/>
    </source>
</evidence>
<evidence type="ECO:0000256" key="1">
    <source>
        <dbReference type="SAM" id="MobiDB-lite"/>
    </source>
</evidence>
<evidence type="ECO:0000256" key="2">
    <source>
        <dbReference type="SAM" id="SignalP"/>
    </source>
</evidence>
<protein>
    <submittedName>
        <fullName evidence="3">Uncharacterized protein</fullName>
    </submittedName>
</protein>
<feature type="chain" id="PRO_5034171186" evidence="2">
    <location>
        <begin position="23"/>
        <end position="231"/>
    </location>
</feature>
<reference evidence="3 4" key="1">
    <citation type="journal article" date="2020" name="ISME J.">
        <title>Uncovering the hidden diversity of litter-decomposition mechanisms in mushroom-forming fungi.</title>
        <authorList>
            <person name="Floudas D."/>
            <person name="Bentzer J."/>
            <person name="Ahren D."/>
            <person name="Johansson T."/>
            <person name="Persson P."/>
            <person name="Tunlid A."/>
        </authorList>
    </citation>
    <scope>NUCLEOTIDE SEQUENCE [LARGE SCALE GENOMIC DNA]</scope>
    <source>
        <strain evidence="3 4">CBS 146.42</strain>
    </source>
</reference>
<accession>A0A8H5G6Q2</accession>
<organism evidence="3 4">
    <name type="scientific">Leucocoprinus leucothites</name>
    <dbReference type="NCBI Taxonomy" id="201217"/>
    <lineage>
        <taxon>Eukaryota</taxon>
        <taxon>Fungi</taxon>
        <taxon>Dikarya</taxon>
        <taxon>Basidiomycota</taxon>
        <taxon>Agaricomycotina</taxon>
        <taxon>Agaricomycetes</taxon>
        <taxon>Agaricomycetidae</taxon>
        <taxon>Agaricales</taxon>
        <taxon>Agaricineae</taxon>
        <taxon>Agaricaceae</taxon>
        <taxon>Leucocoprinus</taxon>
    </lineage>
</organism>
<dbReference type="AlphaFoldDB" id="A0A8H5G6Q2"/>
<feature type="compositionally biased region" description="Basic and acidic residues" evidence="1">
    <location>
        <begin position="61"/>
        <end position="87"/>
    </location>
</feature>
<dbReference type="EMBL" id="JAACJO010000004">
    <property type="protein sequence ID" value="KAF5359357.1"/>
    <property type="molecule type" value="Genomic_DNA"/>
</dbReference>
<keyword evidence="2" id="KW-0732">Signal</keyword>
<gene>
    <name evidence="3" type="ORF">D9756_003597</name>
</gene>
<feature type="region of interest" description="Disordered" evidence="1">
    <location>
        <begin position="60"/>
        <end position="110"/>
    </location>
</feature>
<feature type="signal peptide" evidence="2">
    <location>
        <begin position="1"/>
        <end position="22"/>
    </location>
</feature>
<sequence>MRFSTLQSGFVFLSLLLSLTTALPEPSVDLRAVNNVSNTTDNVEVLPDGYVPPGYKPTVNIRDEGTPEALDNKQPDGLVSRDSDRQLIHNPENKPAVPMADETKNNTLQPRGRVKAAEVVIKGILDIVQEILHGIKSDKKGREEFTKSTVSNGLERYPEFNWVVVHPQHEIDFDGVKNEDWGHQHHEYDIKIGGTIGYEIYWFRSGKFKRFGDGGFINASLFLSLALKIKC</sequence>
<dbReference type="Proteomes" id="UP000559027">
    <property type="component" value="Unassembled WGS sequence"/>
</dbReference>
<keyword evidence="4" id="KW-1185">Reference proteome</keyword>
<name>A0A8H5G6Q2_9AGAR</name>
<dbReference type="OrthoDB" id="3685327at2759"/>